<dbReference type="AlphaFoldDB" id="A0A9W4X8F9"/>
<comment type="pathway">
    <text evidence="2">Protein modification; protein sumoylation.</text>
</comment>
<dbReference type="PROSITE" id="PS00183">
    <property type="entry name" value="UBC_1"/>
    <property type="match status" value="1"/>
</dbReference>
<accession>A0A9W4X8F9</accession>
<dbReference type="GO" id="GO:0019789">
    <property type="term" value="F:SUMO transferase activity"/>
    <property type="evidence" value="ECO:0007669"/>
    <property type="project" value="UniProtKB-ARBA"/>
</dbReference>
<dbReference type="PANTHER" id="PTHR24067">
    <property type="entry name" value="UBIQUITIN-CONJUGATING ENZYME E2"/>
    <property type="match status" value="1"/>
</dbReference>
<evidence type="ECO:0000256" key="7">
    <source>
        <dbReference type="ARBA" id="ARBA00023242"/>
    </source>
</evidence>
<feature type="active site" description="Glycyl thioester intermediate" evidence="11">
    <location>
        <position position="92"/>
    </location>
</feature>
<dbReference type="Gene3D" id="3.10.110.10">
    <property type="entry name" value="Ubiquitin Conjugating Enzyme"/>
    <property type="match status" value="1"/>
</dbReference>
<dbReference type="OrthoDB" id="6600758at2759"/>
<evidence type="ECO:0000256" key="5">
    <source>
        <dbReference type="ARBA" id="ARBA00022786"/>
    </source>
</evidence>
<keyword evidence="4 12" id="KW-0547">Nucleotide-binding</keyword>
<comment type="subcellular location">
    <subcellularLocation>
        <location evidence="1">Nucleus</location>
    </subcellularLocation>
</comment>
<dbReference type="Pfam" id="PF00179">
    <property type="entry name" value="UQ_con"/>
    <property type="match status" value="1"/>
</dbReference>
<dbReference type="GO" id="GO:0016925">
    <property type="term" value="P:protein sumoylation"/>
    <property type="evidence" value="ECO:0007669"/>
    <property type="project" value="UniProtKB-ARBA"/>
</dbReference>
<dbReference type="GO" id="GO:0005694">
    <property type="term" value="C:chromosome"/>
    <property type="evidence" value="ECO:0007669"/>
    <property type="project" value="UniProtKB-ARBA"/>
</dbReference>
<keyword evidence="6 12" id="KW-0067">ATP-binding</keyword>
<reference evidence="14" key="1">
    <citation type="submission" date="2022-12" db="EMBL/GenBank/DDBJ databases">
        <authorList>
            <person name="Brejova B."/>
        </authorList>
    </citation>
    <scope>NUCLEOTIDE SEQUENCE</scope>
</reference>
<dbReference type="FunFam" id="3.10.110.10:FF:000035">
    <property type="entry name" value="SUMO-conjugating enzyme ubc9"/>
    <property type="match status" value="1"/>
</dbReference>
<keyword evidence="3" id="KW-0808">Transferase</keyword>
<evidence type="ECO:0000313" key="14">
    <source>
        <dbReference type="EMBL" id="CAI5755970.1"/>
    </source>
</evidence>
<evidence type="ECO:0000256" key="2">
    <source>
        <dbReference type="ARBA" id="ARBA00004718"/>
    </source>
</evidence>
<dbReference type="GO" id="GO:0005524">
    <property type="term" value="F:ATP binding"/>
    <property type="evidence" value="ECO:0007669"/>
    <property type="project" value="UniProtKB-UniRule"/>
</dbReference>
<comment type="similarity">
    <text evidence="12">Belongs to the ubiquitin-conjugating enzyme family.</text>
</comment>
<evidence type="ECO:0000313" key="15">
    <source>
        <dbReference type="Proteomes" id="UP001152885"/>
    </source>
</evidence>
<evidence type="ECO:0000256" key="3">
    <source>
        <dbReference type="ARBA" id="ARBA00022679"/>
    </source>
</evidence>
<dbReference type="CDD" id="cd23798">
    <property type="entry name" value="UBCc_UBE2I"/>
    <property type="match status" value="1"/>
</dbReference>
<protein>
    <recommendedName>
        <fullName evidence="8">SUMO-conjugating enzyme UBC9</fullName>
    </recommendedName>
    <alternativeName>
        <fullName evidence="9">Ubiquitin carrier protein 9</fullName>
    </alternativeName>
    <alternativeName>
        <fullName evidence="10">Ubiquitin-conjugating enzyme E2-18 kDa</fullName>
    </alternativeName>
</protein>
<name>A0A9W4X8F9_9ASCO</name>
<dbReference type="PROSITE" id="PS50127">
    <property type="entry name" value="UBC_2"/>
    <property type="match status" value="1"/>
</dbReference>
<gene>
    <name evidence="14" type="ORF">CANVERA_P0488</name>
</gene>
<sequence length="158" mass="18402">MSLCNIRLQQERKQWRQSHPYGFYAKPIKDKDGSLNLTVWTAGIPGKPGTKWEEGIYPIRLEFPLEYPSKPPKVQFPKNFYHPNVYPSGTICLSILNEDQDWRPAITLKQIVLGIQELLDTPNPDSPAQEDAWKSFTKDRATYDLKVRQQAKRYPKQQ</sequence>
<keyword evidence="5 12" id="KW-0833">Ubl conjugation pathway</keyword>
<dbReference type="InterPro" id="IPR050113">
    <property type="entry name" value="Ub_conjugating_enzyme"/>
</dbReference>
<dbReference type="InterPro" id="IPR016135">
    <property type="entry name" value="UBQ-conjugating_enzyme/RWD"/>
</dbReference>
<dbReference type="SMART" id="SM00212">
    <property type="entry name" value="UBCc"/>
    <property type="match status" value="1"/>
</dbReference>
<evidence type="ECO:0000256" key="4">
    <source>
        <dbReference type="ARBA" id="ARBA00022741"/>
    </source>
</evidence>
<evidence type="ECO:0000256" key="8">
    <source>
        <dbReference type="ARBA" id="ARBA00039165"/>
    </source>
</evidence>
<dbReference type="GO" id="GO:0005634">
    <property type="term" value="C:nucleus"/>
    <property type="evidence" value="ECO:0007669"/>
    <property type="project" value="UniProtKB-SubCell"/>
</dbReference>
<evidence type="ECO:0000259" key="13">
    <source>
        <dbReference type="PROSITE" id="PS50127"/>
    </source>
</evidence>
<organism evidence="14 15">
    <name type="scientific">Candida verbasci</name>
    <dbReference type="NCBI Taxonomy" id="1227364"/>
    <lineage>
        <taxon>Eukaryota</taxon>
        <taxon>Fungi</taxon>
        <taxon>Dikarya</taxon>
        <taxon>Ascomycota</taxon>
        <taxon>Saccharomycotina</taxon>
        <taxon>Pichiomycetes</taxon>
        <taxon>Debaryomycetaceae</taxon>
        <taxon>Candida/Lodderomyces clade</taxon>
        <taxon>Candida</taxon>
    </lineage>
</organism>
<evidence type="ECO:0000256" key="6">
    <source>
        <dbReference type="ARBA" id="ARBA00022840"/>
    </source>
</evidence>
<dbReference type="InterPro" id="IPR023313">
    <property type="entry name" value="UBQ-conjugating_AS"/>
</dbReference>
<dbReference type="Proteomes" id="UP001152885">
    <property type="component" value="Unassembled WGS sequence"/>
</dbReference>
<evidence type="ECO:0000256" key="9">
    <source>
        <dbReference type="ARBA" id="ARBA00044296"/>
    </source>
</evidence>
<feature type="domain" description="UBC core" evidence="13">
    <location>
        <begin position="3"/>
        <end position="156"/>
    </location>
</feature>
<evidence type="ECO:0000256" key="10">
    <source>
        <dbReference type="ARBA" id="ARBA00081544"/>
    </source>
</evidence>
<evidence type="ECO:0000256" key="11">
    <source>
        <dbReference type="PROSITE-ProRule" id="PRU10133"/>
    </source>
</evidence>
<evidence type="ECO:0000256" key="1">
    <source>
        <dbReference type="ARBA" id="ARBA00004123"/>
    </source>
</evidence>
<keyword evidence="7" id="KW-0539">Nucleus</keyword>
<dbReference type="InterPro" id="IPR000608">
    <property type="entry name" value="UBC"/>
</dbReference>
<proteinExistence type="inferred from homology"/>
<dbReference type="EMBL" id="CANTUO010000001">
    <property type="protein sequence ID" value="CAI5755970.1"/>
    <property type="molecule type" value="Genomic_DNA"/>
</dbReference>
<dbReference type="SUPFAM" id="SSF54495">
    <property type="entry name" value="UBC-like"/>
    <property type="match status" value="1"/>
</dbReference>
<comment type="caution">
    <text evidence="14">The sequence shown here is derived from an EMBL/GenBank/DDBJ whole genome shotgun (WGS) entry which is preliminary data.</text>
</comment>
<evidence type="ECO:0000256" key="12">
    <source>
        <dbReference type="RuleBase" id="RU362109"/>
    </source>
</evidence>
<keyword evidence="15" id="KW-1185">Reference proteome</keyword>